<proteinExistence type="predicted"/>
<dbReference type="InterPro" id="IPR008920">
    <property type="entry name" value="TF_FadR/GntR_C"/>
</dbReference>
<feature type="domain" description="HTH gntR-type" evidence="4">
    <location>
        <begin position="22"/>
        <end position="89"/>
    </location>
</feature>
<dbReference type="EMBL" id="AP027266">
    <property type="protein sequence ID" value="BDW85550.1"/>
    <property type="molecule type" value="Genomic_DNA"/>
</dbReference>
<dbReference type="Pfam" id="PF00392">
    <property type="entry name" value="GntR"/>
    <property type="match status" value="1"/>
</dbReference>
<evidence type="ECO:0000313" key="6">
    <source>
        <dbReference type="Proteomes" id="UP001337723"/>
    </source>
</evidence>
<dbReference type="InterPro" id="IPR000524">
    <property type="entry name" value="Tscrpt_reg_HTH_GntR"/>
</dbReference>
<dbReference type="SUPFAM" id="SSF48008">
    <property type="entry name" value="GntR ligand-binding domain-like"/>
    <property type="match status" value="1"/>
</dbReference>
<evidence type="ECO:0000256" key="3">
    <source>
        <dbReference type="ARBA" id="ARBA00023163"/>
    </source>
</evidence>
<dbReference type="PROSITE" id="PS50949">
    <property type="entry name" value="HTH_GNTR"/>
    <property type="match status" value="1"/>
</dbReference>
<dbReference type="InterPro" id="IPR036388">
    <property type="entry name" value="WH-like_DNA-bd_sf"/>
</dbReference>
<dbReference type="CDD" id="cd07377">
    <property type="entry name" value="WHTH_GntR"/>
    <property type="match status" value="1"/>
</dbReference>
<name>A0AA48H683_9RHOB</name>
<dbReference type="Gene3D" id="1.10.10.10">
    <property type="entry name" value="Winged helix-like DNA-binding domain superfamily/Winged helix DNA-binding domain"/>
    <property type="match status" value="1"/>
</dbReference>
<evidence type="ECO:0000256" key="2">
    <source>
        <dbReference type="ARBA" id="ARBA00023125"/>
    </source>
</evidence>
<sequence length="244" mass="26467">MPDTATPDPLARLSVQPVDPARPVADQIHGGLKTAILQGILPPGCLLSETEVGQRFGASRTPVRDAFTRLREDGLIVTWPSRGSYVAAISEGAVRQAQFLREALELAHVARLCEIGLSPRMQAMLTENIDAQARAAAARDMDRFQSLDDGFHVALAQATGYERAETLLVREKSALDRLRILSLSDGDHIARLLDQHQDILSSILARDTQAALAAMRAHLRVVLTTLADLKSRHAALFDDAPGSN</sequence>
<keyword evidence="3" id="KW-0804">Transcription</keyword>
<dbReference type="PRINTS" id="PR00035">
    <property type="entry name" value="HTHGNTR"/>
</dbReference>
<dbReference type="GO" id="GO:0003700">
    <property type="term" value="F:DNA-binding transcription factor activity"/>
    <property type="evidence" value="ECO:0007669"/>
    <property type="project" value="InterPro"/>
</dbReference>
<keyword evidence="1" id="KW-0805">Transcription regulation</keyword>
<dbReference type="SMART" id="SM00895">
    <property type="entry name" value="FCD"/>
    <property type="match status" value="1"/>
</dbReference>
<accession>A0AA48H683</accession>
<evidence type="ECO:0000313" key="5">
    <source>
        <dbReference type="EMBL" id="BDW85550.1"/>
    </source>
</evidence>
<dbReference type="InterPro" id="IPR011711">
    <property type="entry name" value="GntR_C"/>
</dbReference>
<keyword evidence="2" id="KW-0238">DNA-binding</keyword>
<dbReference type="GO" id="GO:0003677">
    <property type="term" value="F:DNA binding"/>
    <property type="evidence" value="ECO:0007669"/>
    <property type="project" value="UniProtKB-KW"/>
</dbReference>
<dbReference type="Gene3D" id="1.20.120.530">
    <property type="entry name" value="GntR ligand-binding domain-like"/>
    <property type="match status" value="1"/>
</dbReference>
<dbReference type="Pfam" id="PF07729">
    <property type="entry name" value="FCD"/>
    <property type="match status" value="1"/>
</dbReference>
<organism evidence="5 6">
    <name type="scientific">Roseicyclus marinus</name>
    <dbReference type="NCBI Taxonomy" id="2161673"/>
    <lineage>
        <taxon>Bacteria</taxon>
        <taxon>Pseudomonadati</taxon>
        <taxon>Pseudomonadota</taxon>
        <taxon>Alphaproteobacteria</taxon>
        <taxon>Rhodobacterales</taxon>
        <taxon>Roseobacteraceae</taxon>
        <taxon>Roseicyclus</taxon>
    </lineage>
</organism>
<dbReference type="KEGG" id="rmai:MACH21_17270"/>
<dbReference type="PANTHER" id="PTHR43537:SF6">
    <property type="entry name" value="HTH-TYPE TRANSCRIPTIONAL REPRESSOR RSPR"/>
    <property type="match status" value="1"/>
</dbReference>
<dbReference type="SMART" id="SM00345">
    <property type="entry name" value="HTH_GNTR"/>
    <property type="match status" value="1"/>
</dbReference>
<gene>
    <name evidence="5" type="ORF">MACH21_17270</name>
</gene>
<dbReference type="InterPro" id="IPR036390">
    <property type="entry name" value="WH_DNA-bd_sf"/>
</dbReference>
<dbReference type="SUPFAM" id="SSF46785">
    <property type="entry name" value="Winged helix' DNA-binding domain"/>
    <property type="match status" value="1"/>
</dbReference>
<dbReference type="RefSeq" id="WP_338271367.1">
    <property type="nucleotide sequence ID" value="NZ_AP027266.1"/>
</dbReference>
<reference evidence="5 6" key="1">
    <citation type="submission" date="2023-01" db="EMBL/GenBank/DDBJ databases">
        <title>Complete genome sequence of Roseicyclus marinus strain Dej080120_10.</title>
        <authorList>
            <person name="Ueki S."/>
            <person name="Maruyama F."/>
        </authorList>
    </citation>
    <scope>NUCLEOTIDE SEQUENCE [LARGE SCALE GENOMIC DNA]</scope>
    <source>
        <strain evidence="5 6">Dej080120_10</strain>
    </source>
</reference>
<protein>
    <submittedName>
        <fullName evidence="5">GntR family transcriptional regulator</fullName>
    </submittedName>
</protein>
<dbReference type="Proteomes" id="UP001337723">
    <property type="component" value="Chromosome"/>
</dbReference>
<keyword evidence="6" id="KW-1185">Reference proteome</keyword>
<evidence type="ECO:0000256" key="1">
    <source>
        <dbReference type="ARBA" id="ARBA00023015"/>
    </source>
</evidence>
<dbReference type="AlphaFoldDB" id="A0AA48H683"/>
<evidence type="ECO:0000259" key="4">
    <source>
        <dbReference type="PROSITE" id="PS50949"/>
    </source>
</evidence>
<dbReference type="PANTHER" id="PTHR43537">
    <property type="entry name" value="TRANSCRIPTIONAL REGULATOR, GNTR FAMILY"/>
    <property type="match status" value="1"/>
</dbReference>